<evidence type="ECO:0000313" key="6">
    <source>
        <dbReference type="EMBL" id="MDQ0372398.1"/>
    </source>
</evidence>
<dbReference type="Pfam" id="PF00440">
    <property type="entry name" value="TetR_N"/>
    <property type="match status" value="1"/>
</dbReference>
<keyword evidence="7" id="KW-1185">Reference proteome</keyword>
<dbReference type="SUPFAM" id="SSF46689">
    <property type="entry name" value="Homeodomain-like"/>
    <property type="match status" value="1"/>
</dbReference>
<dbReference type="InterPro" id="IPR050109">
    <property type="entry name" value="HTH-type_TetR-like_transc_reg"/>
</dbReference>
<keyword evidence="2 4" id="KW-0238">DNA-binding</keyword>
<dbReference type="InterPro" id="IPR001647">
    <property type="entry name" value="HTH_TetR"/>
</dbReference>
<dbReference type="PROSITE" id="PS50977">
    <property type="entry name" value="HTH_TETR_2"/>
    <property type="match status" value="1"/>
</dbReference>
<evidence type="ECO:0000256" key="3">
    <source>
        <dbReference type="ARBA" id="ARBA00023163"/>
    </source>
</evidence>
<dbReference type="InterPro" id="IPR049484">
    <property type="entry name" value="Rv0078-like_C"/>
</dbReference>
<evidence type="ECO:0000256" key="2">
    <source>
        <dbReference type="ARBA" id="ARBA00023125"/>
    </source>
</evidence>
<accession>A0ABU0EBD0</accession>
<dbReference type="PANTHER" id="PTHR30055">
    <property type="entry name" value="HTH-TYPE TRANSCRIPTIONAL REGULATOR RUTR"/>
    <property type="match status" value="1"/>
</dbReference>
<evidence type="ECO:0000259" key="5">
    <source>
        <dbReference type="PROSITE" id="PS50977"/>
    </source>
</evidence>
<proteinExistence type="predicted"/>
<dbReference type="RefSeq" id="WP_307489848.1">
    <property type="nucleotide sequence ID" value="NZ_JAUSVB010000001.1"/>
</dbReference>
<name>A0ABU0EBD0_9CELL</name>
<comment type="caution">
    <text evidence="6">The sequence shown here is derived from an EMBL/GenBank/DDBJ whole genome shotgun (WGS) entry which is preliminary data.</text>
</comment>
<evidence type="ECO:0000313" key="7">
    <source>
        <dbReference type="Proteomes" id="UP001239626"/>
    </source>
</evidence>
<keyword evidence="3" id="KW-0804">Transcription</keyword>
<keyword evidence="1" id="KW-0805">Transcription regulation</keyword>
<reference evidence="6 7" key="1">
    <citation type="submission" date="2023-07" db="EMBL/GenBank/DDBJ databases">
        <title>Sorghum-associated microbial communities from plants grown in Nebraska, USA.</title>
        <authorList>
            <person name="Schachtman D."/>
        </authorList>
    </citation>
    <scope>NUCLEOTIDE SEQUENCE [LARGE SCALE GENOMIC DNA]</scope>
    <source>
        <strain evidence="6 7">BE332</strain>
    </source>
</reference>
<dbReference type="InterPro" id="IPR009057">
    <property type="entry name" value="Homeodomain-like_sf"/>
</dbReference>
<evidence type="ECO:0000256" key="4">
    <source>
        <dbReference type="PROSITE-ProRule" id="PRU00335"/>
    </source>
</evidence>
<sequence>MPRATKEQSERTAQAVRASAYRLFAEHGYADVGLGQVARDAGVTRGAVYHHFGSKVGLFTAVVDDAQSVVAAAVAEAAPGDGWPAIEAGSIAFMRAVVDPALRRILLVDGPAVLGWTAWRELDAAHSGRLLADGLGALDDLAVDPAAAAALLNGAMNEAALWIAAGGDAALAEQGVLRMIRSLRHS</sequence>
<evidence type="ECO:0000256" key="1">
    <source>
        <dbReference type="ARBA" id="ARBA00023015"/>
    </source>
</evidence>
<feature type="DNA-binding region" description="H-T-H motif" evidence="4">
    <location>
        <begin position="33"/>
        <end position="52"/>
    </location>
</feature>
<gene>
    <name evidence="6" type="ORF">J2X26_000695</name>
</gene>
<dbReference type="PANTHER" id="PTHR30055:SF234">
    <property type="entry name" value="HTH-TYPE TRANSCRIPTIONAL REGULATOR BETI"/>
    <property type="match status" value="1"/>
</dbReference>
<dbReference type="Proteomes" id="UP001239626">
    <property type="component" value="Unassembled WGS sequence"/>
</dbReference>
<dbReference type="Pfam" id="PF21351">
    <property type="entry name" value="TetR_C_41"/>
    <property type="match status" value="1"/>
</dbReference>
<protein>
    <submittedName>
        <fullName evidence="6">AcrR family transcriptional regulator</fullName>
    </submittedName>
</protein>
<dbReference type="PRINTS" id="PR00455">
    <property type="entry name" value="HTHTETR"/>
</dbReference>
<dbReference type="Gene3D" id="1.10.357.10">
    <property type="entry name" value="Tetracycline Repressor, domain 2"/>
    <property type="match status" value="1"/>
</dbReference>
<feature type="domain" description="HTH tetR-type" evidence="5">
    <location>
        <begin position="10"/>
        <end position="70"/>
    </location>
</feature>
<organism evidence="6 7">
    <name type="scientific">Cellulomonas humilata</name>
    <dbReference type="NCBI Taxonomy" id="144055"/>
    <lineage>
        <taxon>Bacteria</taxon>
        <taxon>Bacillati</taxon>
        <taxon>Actinomycetota</taxon>
        <taxon>Actinomycetes</taxon>
        <taxon>Micrococcales</taxon>
        <taxon>Cellulomonadaceae</taxon>
        <taxon>Cellulomonas</taxon>
    </lineage>
</organism>
<dbReference type="EMBL" id="JAUSVB010000001">
    <property type="protein sequence ID" value="MDQ0372398.1"/>
    <property type="molecule type" value="Genomic_DNA"/>
</dbReference>